<reference evidence="4" key="1">
    <citation type="submission" date="2021-01" db="EMBL/GenBank/DDBJ databases">
        <authorList>
            <person name="Kaushik A."/>
        </authorList>
    </citation>
    <scope>NUCLEOTIDE SEQUENCE</scope>
    <source>
        <strain evidence="4">AG1-1A</strain>
    </source>
</reference>
<dbReference type="PANTHER" id="PTHR23079">
    <property type="entry name" value="RNA-DEPENDENT RNA POLYMERASE"/>
    <property type="match status" value="1"/>
</dbReference>
<comment type="catalytic activity">
    <reaction evidence="1">
        <text>RNA(n) + a ribonucleoside 5'-triphosphate = RNA(n+1) + diphosphate</text>
        <dbReference type="Rhea" id="RHEA:21248"/>
        <dbReference type="Rhea" id="RHEA-COMP:14527"/>
        <dbReference type="Rhea" id="RHEA-COMP:17342"/>
        <dbReference type="ChEBI" id="CHEBI:33019"/>
        <dbReference type="ChEBI" id="CHEBI:61557"/>
        <dbReference type="ChEBI" id="CHEBI:140395"/>
        <dbReference type="EC" id="2.7.7.48"/>
    </reaction>
</comment>
<dbReference type="GO" id="GO:0003723">
    <property type="term" value="F:RNA binding"/>
    <property type="evidence" value="ECO:0007669"/>
    <property type="project" value="UniProtKB-KW"/>
</dbReference>
<comment type="caution">
    <text evidence="4">The sequence shown here is derived from an EMBL/GenBank/DDBJ whole genome shotgun (WGS) entry which is preliminary data.</text>
</comment>
<feature type="region of interest" description="Disordered" evidence="2">
    <location>
        <begin position="1343"/>
        <end position="1422"/>
    </location>
</feature>
<comment type="similarity">
    <text evidence="1">Belongs to the RdRP family.</text>
</comment>
<dbReference type="EC" id="2.7.7.48" evidence="1"/>
<proteinExistence type="inferred from homology"/>
<dbReference type="EMBL" id="CAJMWR010001690">
    <property type="protein sequence ID" value="CAE6431912.1"/>
    <property type="molecule type" value="Genomic_DNA"/>
</dbReference>
<dbReference type="GO" id="GO:0031380">
    <property type="term" value="C:nuclear RNA-directed RNA polymerase complex"/>
    <property type="evidence" value="ECO:0007669"/>
    <property type="project" value="TreeGrafter"/>
</dbReference>
<evidence type="ECO:0000313" key="5">
    <source>
        <dbReference type="Proteomes" id="UP000663840"/>
    </source>
</evidence>
<dbReference type="Proteomes" id="UP000663840">
    <property type="component" value="Unassembled WGS sequence"/>
</dbReference>
<sequence>MADEGIGLSAQPIRWLLIVPRSTSNLNSCFGHLHWNESIYDMHTLYFRNLPLNVARSAFRDAVEKFVVNMYGEGVDAPKPIIDMVILDRPTSEKKHVGFGAIQFADEKTMEMFIARLKTEPMMFGQEAVAFSREQPPNLQASSSGQSANATPASTSGPQPTSSKDRRSQSSKSTSTQASKKRDNAQPSAPNRPVMNLNRVKHPQFEKREVRLPNIKYLRKLHHRLSIIGQHLRLETLEFGVLRNWNFSVEYSRPLVDETGYFIFEDDEKSLRISIGGSHQDSTQPSVAIAIQTINYVALGTDAGKKYMFLALAQNPHFELGDISRPTTGVGKFDVRRSRNRLSALDERHERVAPYTSRWIKLTFHEDSIAPTAEMCQMAGLGEPAMDPPLSFGKLDMYSAHNIAVVEKWFQGGSLDFEVAFQIEALFRNGALVPTELLAIKPIVEKLAKKSKDQAADALRTFRAEIQGAGARKSFNDFEDKNVVEEFEVHVRKSAESMPWEKIGISKASFMCYHVKITPTAVHLNGPLEEQSNRVIRRYPGYETHFIRVAFTDEADGRARFEYEVDTMAFTQKRVGKFLKNAIRLCDREYELLGYSQSGFRENACFFVAPFEWKDEIINGEYIRYSLGNFDKVIDCPARYGARMSQAFSSTSQSTMLQESEIRHIMELKNRRDEMFSDGCGTISRELAKDVWKSMLQHLPPSRQGFHHENELPPPAFQIRIGGSKGMVRLDPKLEGRVLCLRPSMTKFEAEHDLSLEIARAFVTYSPCFLNRPLVVLLWSGGVEDDVFLNLMKDNLAETMSGMTTLGGAAKLLIANRLGVPFQIASTLNRLSRLKIELGQDGVRTSGLHKLLNATLFHIKRDLKHKSRIKVPDSYTLVGVCDEDDYLRPRQIYACVQHFDQRSGKAEVRYLKGRYLVTRSPVIHPGDAQVVWAIGEPPVDSPFYGEGNNLPNIVVFSSKGPRPIPNMLGGGDLDGDLYNLISVQELIPRYRYCPANYPTPRSKKIGRNSTIEDVADFMVEYICHDSLGMIATNHLVIASTSDMRARDENCIVNAELHSRAVDFVKTGFYVANHQIRKAKYDKAFDETTGLGLKPDWQAGHGRDANDGRYYPCDSVLGKLFRAVELPEGNPARESDVEDQVPTTIRNRVAGFVARYKDEIQATVSSSDTVTFIQSLLSRYTSELNHICVAHTISSESAERVSEVEVMLGTNLEVSSKPDLIERMKSLTRNLTNTIRYQLKAKEDESNYIWLGRAWRAYLLTSSLGDKTFGAFSFSWLALDSVLDALQTIDETFLPHTGPILPPFAFIPSKRPETDESLHPPNYDTWDDWVDAIKEGDTEIETANTAEEYGNQQNGNARGSGRGRGRGGWNNNRQNSNGSNNGYNRNGRGNGPGQGPNSNGQTNGSVGGRRPGYRIIAPSNISF</sequence>
<dbReference type="GO" id="GO:0003968">
    <property type="term" value="F:RNA-directed RNA polymerase activity"/>
    <property type="evidence" value="ECO:0007669"/>
    <property type="project" value="UniProtKB-KW"/>
</dbReference>
<dbReference type="InterPro" id="IPR007855">
    <property type="entry name" value="RDRP"/>
</dbReference>
<organism evidence="4 5">
    <name type="scientific">Rhizoctonia solani</name>
    <dbReference type="NCBI Taxonomy" id="456999"/>
    <lineage>
        <taxon>Eukaryota</taxon>
        <taxon>Fungi</taxon>
        <taxon>Dikarya</taxon>
        <taxon>Basidiomycota</taxon>
        <taxon>Agaricomycotina</taxon>
        <taxon>Agaricomycetes</taxon>
        <taxon>Cantharellales</taxon>
        <taxon>Ceratobasidiaceae</taxon>
        <taxon>Rhizoctonia</taxon>
    </lineage>
</organism>
<keyword evidence="1" id="KW-0548">Nucleotidyltransferase</keyword>
<evidence type="ECO:0000259" key="3">
    <source>
        <dbReference type="Pfam" id="PF05183"/>
    </source>
</evidence>
<feature type="compositionally biased region" description="Polar residues" evidence="2">
    <location>
        <begin position="135"/>
        <end position="160"/>
    </location>
</feature>
<accession>A0A8H2XR48</accession>
<feature type="compositionally biased region" description="Gly residues" evidence="2">
    <location>
        <begin position="1357"/>
        <end position="1367"/>
    </location>
</feature>
<dbReference type="GO" id="GO:0030422">
    <property type="term" value="P:siRNA processing"/>
    <property type="evidence" value="ECO:0007669"/>
    <property type="project" value="TreeGrafter"/>
</dbReference>
<keyword evidence="1" id="KW-0694">RNA-binding</keyword>
<dbReference type="InterPro" id="IPR057596">
    <property type="entry name" value="RDRP_core"/>
</dbReference>
<name>A0A8H2XR48_9AGAM</name>
<feature type="compositionally biased region" description="Low complexity" evidence="2">
    <location>
        <begin position="1368"/>
        <end position="1386"/>
    </location>
</feature>
<gene>
    <name evidence="4" type="ORF">RDB_LOCUS66238</name>
</gene>
<dbReference type="Pfam" id="PF05183">
    <property type="entry name" value="RdRP"/>
    <property type="match status" value="1"/>
</dbReference>
<feature type="region of interest" description="Disordered" evidence="2">
    <location>
        <begin position="134"/>
        <end position="202"/>
    </location>
</feature>
<keyword evidence="1" id="KW-0808">Transferase</keyword>
<evidence type="ECO:0000313" key="4">
    <source>
        <dbReference type="EMBL" id="CAE6431912.1"/>
    </source>
</evidence>
<evidence type="ECO:0000256" key="2">
    <source>
        <dbReference type="SAM" id="MobiDB-lite"/>
    </source>
</evidence>
<evidence type="ECO:0000256" key="1">
    <source>
        <dbReference type="RuleBase" id="RU363098"/>
    </source>
</evidence>
<feature type="domain" description="RDRP core" evidence="3">
    <location>
        <begin position="517"/>
        <end position="1123"/>
    </location>
</feature>
<feature type="compositionally biased region" description="Low complexity" evidence="2">
    <location>
        <begin position="1394"/>
        <end position="1403"/>
    </location>
</feature>
<dbReference type="PANTHER" id="PTHR23079:SF55">
    <property type="entry name" value="RNA-DIRECTED RNA POLYMERASE"/>
    <property type="match status" value="1"/>
</dbReference>
<keyword evidence="1" id="KW-0696">RNA-directed RNA polymerase</keyword>
<protein>
    <recommendedName>
        <fullName evidence="1">RNA-dependent RNA polymerase</fullName>
        <ecNumber evidence="1">2.7.7.48</ecNumber>
    </recommendedName>
</protein>